<evidence type="ECO:0000313" key="3">
    <source>
        <dbReference type="Proteomes" id="UP000326509"/>
    </source>
</evidence>
<protein>
    <recommendedName>
        <fullName evidence="4">C1q domain-containing protein</fullName>
    </recommendedName>
</protein>
<feature type="signal peptide" evidence="1">
    <location>
        <begin position="1"/>
        <end position="18"/>
    </location>
</feature>
<organism evidence="2 3">
    <name type="scientific">Patiriisocius marinus</name>
    <dbReference type="NCBI Taxonomy" id="1397112"/>
    <lineage>
        <taxon>Bacteria</taxon>
        <taxon>Pseudomonadati</taxon>
        <taxon>Bacteroidota</taxon>
        <taxon>Flavobacteriia</taxon>
        <taxon>Flavobacteriales</taxon>
        <taxon>Flavobacteriaceae</taxon>
        <taxon>Patiriisocius</taxon>
    </lineage>
</organism>
<gene>
    <name evidence="2" type="ORF">ULMA_29130</name>
</gene>
<dbReference type="RefSeq" id="WP_151675231.1">
    <property type="nucleotide sequence ID" value="NZ_BKCG01000010.1"/>
</dbReference>
<reference evidence="2 3" key="1">
    <citation type="submission" date="2019-08" db="EMBL/GenBank/DDBJ databases">
        <title>Draft genome sequence of Ulvibacter marinus type strain NBRC 109484.</title>
        <authorList>
            <person name="Kawano K."/>
            <person name="Ushijima N."/>
            <person name="Kihara M."/>
            <person name="Itoh H."/>
        </authorList>
    </citation>
    <scope>NUCLEOTIDE SEQUENCE [LARGE SCALE GENOMIC DNA]</scope>
    <source>
        <strain evidence="2 3">NBRC 109484</strain>
    </source>
</reference>
<dbReference type="OrthoDB" id="1145223at2"/>
<accession>A0A5J4IS64</accession>
<comment type="caution">
    <text evidence="2">The sequence shown here is derived from an EMBL/GenBank/DDBJ whole genome shotgun (WGS) entry which is preliminary data.</text>
</comment>
<feature type="chain" id="PRO_5023825533" description="C1q domain-containing protein" evidence="1">
    <location>
        <begin position="19"/>
        <end position="234"/>
    </location>
</feature>
<evidence type="ECO:0008006" key="4">
    <source>
        <dbReference type="Google" id="ProtNLM"/>
    </source>
</evidence>
<sequence length="234" mass="25152">MKKTINLIILLFSIPLLAQVGIGTTTPDDGSALEIESTVGALVPPRVTTTQMNNIPSPLDGAIVYNSTLNSLFIRTQGSWSALVSSNKGTLIVNNSYGTSSSNNAILGIDNTYQNFPIGTSHIIENDTSLYNVVSNGTVTVLESGNYLLSASFSSRNAPSGNNKYIIAVTINNSLVGYLSRGFTSLPSTDYWGTSGNIMYPIQANQTVRFNYVFNNNSNPINAVFFNFGINKLN</sequence>
<dbReference type="EMBL" id="BKCG01000010">
    <property type="protein sequence ID" value="GER60805.1"/>
    <property type="molecule type" value="Genomic_DNA"/>
</dbReference>
<evidence type="ECO:0000256" key="1">
    <source>
        <dbReference type="SAM" id="SignalP"/>
    </source>
</evidence>
<proteinExistence type="predicted"/>
<name>A0A5J4IS64_9FLAO</name>
<evidence type="ECO:0000313" key="2">
    <source>
        <dbReference type="EMBL" id="GER60805.1"/>
    </source>
</evidence>
<keyword evidence="1" id="KW-0732">Signal</keyword>
<dbReference type="AlphaFoldDB" id="A0A5J4IS64"/>
<dbReference type="Proteomes" id="UP000326509">
    <property type="component" value="Unassembled WGS sequence"/>
</dbReference>
<keyword evidence="3" id="KW-1185">Reference proteome</keyword>